<dbReference type="PANTHER" id="PTHR31108:SF1">
    <property type="entry name" value="HSAC2 DOMAIN-CONTAINING PROTEIN"/>
    <property type="match status" value="1"/>
</dbReference>
<proteinExistence type="predicted"/>
<gene>
    <name evidence="2" type="ORF">HUG17_6933</name>
</gene>
<dbReference type="InterPro" id="IPR022158">
    <property type="entry name" value="Inositol_phosphatase"/>
</dbReference>
<sequence>MTNTIMNPRIIEKLNRIKYYFASRTSSYDDIWNICYRLSDEIQEQVLDVFILTFIDHWDKELERHVLLCERSLILMDFDFVHLEIRQLFIYDYSRFNSIRIGPLIYPQMALNCSSHRSKYAIRFQWDSHKPLNYRDYWNPWSKEIPWITLAQHPLVYYIDDLLSEQCVDNDDQNCSSLIEDQYFTEEYLQQIRRRFSIETFHDKLLEILNSFQVQSTLNYPQLSSYRLILPSNLNNDDESQQSMLNMVLEDAIRRNVLIEMYHPSDQSLTIIHYACIMCDNYFNIPAMLFNRINLGYYRLRLF</sequence>
<evidence type="ECO:0000313" key="2">
    <source>
        <dbReference type="EMBL" id="KAH7636727.1"/>
    </source>
</evidence>
<dbReference type="GO" id="GO:0005737">
    <property type="term" value="C:cytoplasm"/>
    <property type="evidence" value="ECO:0007669"/>
    <property type="project" value="TreeGrafter"/>
</dbReference>
<reference evidence="2" key="2">
    <citation type="journal article" date="2021" name="World Allergy Organ. J.">
        <title>Chromosome-level assembly of Dermatophagoides farinae genome and transcriptome reveals two novel allergens Der f 37 and Der f 39.</title>
        <authorList>
            <person name="Chen J."/>
            <person name="Cai Z."/>
            <person name="Fan D."/>
            <person name="Hu J."/>
            <person name="Hou Y."/>
            <person name="He Y."/>
            <person name="Zhang Z."/>
            <person name="Zhao Z."/>
            <person name="Gao P."/>
            <person name="Hu W."/>
            <person name="Sun J."/>
            <person name="Li J."/>
            <person name="Ji K."/>
        </authorList>
    </citation>
    <scope>NUCLEOTIDE SEQUENCE</scope>
    <source>
        <strain evidence="2">JKM2019</strain>
    </source>
</reference>
<dbReference type="OrthoDB" id="10012704at2759"/>
<dbReference type="InterPro" id="IPR040242">
    <property type="entry name" value="TPRG1-like"/>
</dbReference>
<dbReference type="EMBL" id="SDOV01000009">
    <property type="protein sequence ID" value="KAH7636727.1"/>
    <property type="molecule type" value="Genomic_DNA"/>
</dbReference>
<organism evidence="2">
    <name type="scientific">Dermatophagoides farinae</name>
    <name type="common">American house dust mite</name>
    <dbReference type="NCBI Taxonomy" id="6954"/>
    <lineage>
        <taxon>Eukaryota</taxon>
        <taxon>Metazoa</taxon>
        <taxon>Ecdysozoa</taxon>
        <taxon>Arthropoda</taxon>
        <taxon>Chelicerata</taxon>
        <taxon>Arachnida</taxon>
        <taxon>Acari</taxon>
        <taxon>Acariformes</taxon>
        <taxon>Sarcoptiformes</taxon>
        <taxon>Astigmata</taxon>
        <taxon>Psoroptidia</taxon>
        <taxon>Analgoidea</taxon>
        <taxon>Pyroglyphidae</taxon>
        <taxon>Dermatophagoidinae</taxon>
        <taxon>Dermatophagoides</taxon>
    </lineage>
</organism>
<protein>
    <submittedName>
        <fullName evidence="2">Tumor protein p63-regulated 1-like protein</fullName>
    </submittedName>
</protein>
<dbReference type="Pfam" id="PF12456">
    <property type="entry name" value="hSac2"/>
    <property type="match status" value="1"/>
</dbReference>
<dbReference type="Proteomes" id="UP000828236">
    <property type="component" value="Unassembled WGS sequence"/>
</dbReference>
<name>A0A9D4SBW0_DERFA</name>
<reference evidence="2" key="1">
    <citation type="submission" date="2020-06" db="EMBL/GenBank/DDBJ databases">
        <authorList>
            <person name="Ji K."/>
            <person name="Li J."/>
        </authorList>
    </citation>
    <scope>NUCLEOTIDE SEQUENCE</scope>
    <source>
        <strain evidence="2">JKM2019</strain>
        <tissue evidence="2">Whole body</tissue>
    </source>
</reference>
<accession>A0A9D4SBW0</accession>
<feature type="domain" description="Inositol phosphatase" evidence="1">
    <location>
        <begin position="35"/>
        <end position="127"/>
    </location>
</feature>
<comment type="caution">
    <text evidence="2">The sequence shown here is derived from an EMBL/GenBank/DDBJ whole genome shotgun (WGS) entry which is preliminary data.</text>
</comment>
<evidence type="ECO:0000259" key="1">
    <source>
        <dbReference type="Pfam" id="PF12456"/>
    </source>
</evidence>
<dbReference type="PANTHER" id="PTHR31108">
    <property type="entry name" value="TUMOR PROTEIN P63-REGULATED GENE 1-LIKE PROTEIN"/>
    <property type="match status" value="1"/>
</dbReference>
<dbReference type="AlphaFoldDB" id="A0A9D4SBW0"/>